<protein>
    <submittedName>
        <fullName evidence="2">Uncharacterized protein</fullName>
    </submittedName>
</protein>
<name>A0AAN9PP48_CANGL</name>
<keyword evidence="1" id="KW-0611">Plant defense</keyword>
<evidence type="ECO:0000256" key="1">
    <source>
        <dbReference type="ARBA" id="ARBA00022821"/>
    </source>
</evidence>
<reference evidence="2 3" key="1">
    <citation type="submission" date="2024-01" db="EMBL/GenBank/DDBJ databases">
        <title>The genomes of 5 underutilized Papilionoideae crops provide insights into root nodulation and disease resistanc.</title>
        <authorList>
            <person name="Jiang F."/>
        </authorList>
    </citation>
    <scope>NUCLEOTIDE SEQUENCE [LARGE SCALE GENOMIC DNA]</scope>
    <source>
        <strain evidence="2">LVBAO_FW01</strain>
        <tissue evidence="2">Leaves</tissue>
    </source>
</reference>
<dbReference type="Proteomes" id="UP001367508">
    <property type="component" value="Unassembled WGS sequence"/>
</dbReference>
<dbReference type="EMBL" id="JAYMYQ010000011">
    <property type="protein sequence ID" value="KAK7306875.1"/>
    <property type="molecule type" value="Genomic_DNA"/>
</dbReference>
<dbReference type="Gene3D" id="3.80.10.10">
    <property type="entry name" value="Ribonuclease Inhibitor"/>
    <property type="match status" value="1"/>
</dbReference>
<evidence type="ECO:0000313" key="3">
    <source>
        <dbReference type="Proteomes" id="UP001367508"/>
    </source>
</evidence>
<dbReference type="PANTHER" id="PTHR33463">
    <property type="entry name" value="NB-ARC DOMAIN-CONTAINING PROTEIN-RELATED"/>
    <property type="match status" value="1"/>
</dbReference>
<accession>A0AAN9PP48</accession>
<dbReference type="InterPro" id="IPR050905">
    <property type="entry name" value="Plant_NBS-LRR"/>
</dbReference>
<proteinExistence type="predicted"/>
<gene>
    <name evidence="2" type="ORF">VNO77_44835</name>
</gene>
<evidence type="ECO:0000313" key="2">
    <source>
        <dbReference type="EMBL" id="KAK7306875.1"/>
    </source>
</evidence>
<comment type="caution">
    <text evidence="2">The sequence shown here is derived from an EMBL/GenBank/DDBJ whole genome shotgun (WGS) entry which is preliminary data.</text>
</comment>
<sequence>MLDEVLFSISVAQSLRQLEELTIEGIDGLKHIIGSTSMGFNLSPQNSRSLMPSLNKIHIACCIKLESLLPICCVEGLVQLQEVKIVNLPKLKYVFGECDHMDHSSLQYENQIMLPRLKDLRGKYLSNLIDMCPENYSAKWSFPSEIIMEDCPKFAMTAGLQLHAIFSVECNLQNLKFLTLKDCMLGEVLFSVSVAQSLQQLRELTIEGIHGLKHIIGSRRGHGSSTSRGFIQPQDSRFLMPNLNEIHVARCNKLESLLPICFVEGLVQLQRISMRSLPELKYVFGECNHTDHSSLQYESQILLSRLENLKLCNLQNLNDMCPGNYPVNWPSALNVDMIVIGCPKL</sequence>
<keyword evidence="3" id="KW-1185">Reference proteome</keyword>
<organism evidence="2 3">
    <name type="scientific">Canavalia gladiata</name>
    <name type="common">Sword bean</name>
    <name type="synonym">Dolichos gladiatus</name>
    <dbReference type="NCBI Taxonomy" id="3824"/>
    <lineage>
        <taxon>Eukaryota</taxon>
        <taxon>Viridiplantae</taxon>
        <taxon>Streptophyta</taxon>
        <taxon>Embryophyta</taxon>
        <taxon>Tracheophyta</taxon>
        <taxon>Spermatophyta</taxon>
        <taxon>Magnoliopsida</taxon>
        <taxon>eudicotyledons</taxon>
        <taxon>Gunneridae</taxon>
        <taxon>Pentapetalae</taxon>
        <taxon>rosids</taxon>
        <taxon>fabids</taxon>
        <taxon>Fabales</taxon>
        <taxon>Fabaceae</taxon>
        <taxon>Papilionoideae</taxon>
        <taxon>50 kb inversion clade</taxon>
        <taxon>NPAAA clade</taxon>
        <taxon>indigoferoid/millettioid clade</taxon>
        <taxon>Phaseoleae</taxon>
        <taxon>Canavalia</taxon>
    </lineage>
</organism>
<dbReference type="SUPFAM" id="SSF52047">
    <property type="entry name" value="RNI-like"/>
    <property type="match status" value="1"/>
</dbReference>
<dbReference type="PANTHER" id="PTHR33463:SF183">
    <property type="entry name" value="NB-ARC DOMAIN DISEASE RESISTANCE PROTEIN"/>
    <property type="match status" value="1"/>
</dbReference>
<dbReference type="AlphaFoldDB" id="A0AAN9PP48"/>
<dbReference type="InterPro" id="IPR032675">
    <property type="entry name" value="LRR_dom_sf"/>
</dbReference>